<accession>A0A219YCP2</accession>
<reference evidence="1 2" key="1">
    <citation type="journal article" date="2017" name="Sci. Rep.">
        <title>Characterization and diversity of phages infecting Aeromonas salmonicida subsp. salmonicida.</title>
        <authorList>
            <person name="Vincent A.T."/>
            <person name="Paquet V.E."/>
            <person name="Bernatchez A."/>
            <person name="Tremblay D.M."/>
            <person name="Moineau S."/>
            <person name="Charette S.J."/>
        </authorList>
    </citation>
    <scope>NUCLEOTIDE SEQUENCE [LARGE SCALE GENOMIC DNA]</scope>
</reference>
<dbReference type="Proteomes" id="UP000225215">
    <property type="component" value="Segment"/>
</dbReference>
<dbReference type="EMBL" id="KY290955">
    <property type="protein sequence ID" value="APU01784.1"/>
    <property type="molecule type" value="Genomic_DNA"/>
</dbReference>
<organism evidence="1 2">
    <name type="scientific">Aeromonas phage 65.2</name>
    <dbReference type="NCBI Taxonomy" id="1932896"/>
    <lineage>
        <taxon>Viruses</taxon>
        <taxon>Duplodnaviria</taxon>
        <taxon>Heunggongvirae</taxon>
        <taxon>Uroviricota</taxon>
        <taxon>Caudoviricetes</taxon>
        <taxon>Pantevenvirales</taxon>
        <taxon>Straboviridae</taxon>
        <taxon>Emmerichvirinae</taxon>
        <taxon>Ishigurovirus</taxon>
        <taxon>Ishigurovirus osborne</taxon>
    </lineage>
</organism>
<proteinExistence type="predicted"/>
<evidence type="ECO:0000313" key="1">
    <source>
        <dbReference type="EMBL" id="APU01784.1"/>
    </source>
</evidence>
<sequence length="105" mass="11779">MLIDQFGESMMYLVGSNDFFINPYNATVVSGDKSGPSVKMSCEEYRFLLSDDEIELVKESIIGTFSIVQSLIDENATDIYIKGYHLDGSTLTVHMTYLDSFVTIL</sequence>
<evidence type="ECO:0000313" key="2">
    <source>
        <dbReference type="Proteomes" id="UP000225215"/>
    </source>
</evidence>
<protein>
    <submittedName>
        <fullName evidence="1">Uncharacterized protein</fullName>
    </submittedName>
</protein>
<name>A0A219YCP2_9CAUD</name>